<dbReference type="Proteomes" id="UP001497522">
    <property type="component" value="Chromosome 12"/>
</dbReference>
<organism evidence="2 3">
    <name type="scientific">Sphagnum jensenii</name>
    <dbReference type="NCBI Taxonomy" id="128206"/>
    <lineage>
        <taxon>Eukaryota</taxon>
        <taxon>Viridiplantae</taxon>
        <taxon>Streptophyta</taxon>
        <taxon>Embryophyta</taxon>
        <taxon>Bryophyta</taxon>
        <taxon>Sphagnophytina</taxon>
        <taxon>Sphagnopsida</taxon>
        <taxon>Sphagnales</taxon>
        <taxon>Sphagnaceae</taxon>
        <taxon>Sphagnum</taxon>
    </lineage>
</organism>
<keyword evidence="3" id="KW-1185">Reference proteome</keyword>
<feature type="region of interest" description="Disordered" evidence="1">
    <location>
        <begin position="1"/>
        <end position="36"/>
    </location>
</feature>
<sequence>MAPRNLKMDIPESPMKEEGDTPSSTEESEVESKNPLLTLRRKTSSIAAHTSSVHELLKCLVCTNSMYSPIHQVPNLLFSL</sequence>
<accession>A0ABP1AFS5</accession>
<feature type="compositionally biased region" description="Basic and acidic residues" evidence="1">
    <location>
        <begin position="1"/>
        <end position="19"/>
    </location>
</feature>
<name>A0ABP1AFS5_9BRYO</name>
<evidence type="ECO:0000256" key="1">
    <source>
        <dbReference type="SAM" id="MobiDB-lite"/>
    </source>
</evidence>
<protein>
    <submittedName>
        <fullName evidence="2">Uncharacterized protein</fullName>
    </submittedName>
</protein>
<evidence type="ECO:0000313" key="3">
    <source>
        <dbReference type="Proteomes" id="UP001497522"/>
    </source>
</evidence>
<proteinExistence type="predicted"/>
<reference evidence="2" key="1">
    <citation type="submission" date="2024-03" db="EMBL/GenBank/DDBJ databases">
        <authorList>
            <consortium name="ELIXIR-Norway"/>
            <consortium name="Elixir Norway"/>
        </authorList>
    </citation>
    <scope>NUCLEOTIDE SEQUENCE</scope>
</reference>
<dbReference type="EMBL" id="OZ023713">
    <property type="protein sequence ID" value="CAK9861353.1"/>
    <property type="molecule type" value="Genomic_DNA"/>
</dbReference>
<gene>
    <name evidence="2" type="ORF">CSSPJE1EN2_LOCUS4348</name>
</gene>
<evidence type="ECO:0000313" key="2">
    <source>
        <dbReference type="EMBL" id="CAK9861353.1"/>
    </source>
</evidence>